<dbReference type="SUPFAM" id="SSF52922">
    <property type="entry name" value="TK C-terminal domain-like"/>
    <property type="match status" value="1"/>
</dbReference>
<dbReference type="STRING" id="760142.Hipma_0012"/>
<dbReference type="Gene3D" id="3.40.50.920">
    <property type="match status" value="1"/>
</dbReference>
<dbReference type="SUPFAM" id="SSF52518">
    <property type="entry name" value="Thiamin diphosphate-binding fold (THDP-binding)"/>
    <property type="match status" value="1"/>
</dbReference>
<dbReference type="Proteomes" id="UP000008139">
    <property type="component" value="Chromosome"/>
</dbReference>
<dbReference type="EC" id="2.2.1.7" evidence="5"/>
<dbReference type="Pfam" id="PF02779">
    <property type="entry name" value="Transket_pyr"/>
    <property type="match status" value="1"/>
</dbReference>
<dbReference type="eggNOG" id="COG3958">
    <property type="taxonomic scope" value="Bacteria"/>
</dbReference>
<dbReference type="InterPro" id="IPR033248">
    <property type="entry name" value="Transketolase_C"/>
</dbReference>
<evidence type="ECO:0000256" key="2">
    <source>
        <dbReference type="ARBA" id="ARBA00007131"/>
    </source>
</evidence>
<reference evidence="6" key="2">
    <citation type="submission" date="2011-03" db="EMBL/GenBank/DDBJ databases">
        <title>The complete genome of Hippea maritima DSM 10411.</title>
        <authorList>
            <consortium name="US DOE Joint Genome Institute (JGI-PGF)"/>
            <person name="Lucas S."/>
            <person name="Copeland A."/>
            <person name="Lapidus A."/>
            <person name="Bruce D."/>
            <person name="Goodwin L."/>
            <person name="Pitluck S."/>
            <person name="Peters L."/>
            <person name="Kyrpides N."/>
            <person name="Mavromatis K."/>
            <person name="Pagani I."/>
            <person name="Ivanova N."/>
            <person name="Mikhailova N."/>
            <person name="Lu M."/>
            <person name="Detter J.C."/>
            <person name="Tapia R."/>
            <person name="Han C."/>
            <person name="Land M."/>
            <person name="Hauser L."/>
            <person name="Markowitz V."/>
            <person name="Cheng J.-F."/>
            <person name="Hugenholtz P."/>
            <person name="Woyke T."/>
            <person name="Wu D."/>
            <person name="Spring S."/>
            <person name="Schroeder M."/>
            <person name="Brambilla E."/>
            <person name="Klenk H.-P."/>
            <person name="Eisen J.A."/>
        </authorList>
    </citation>
    <scope>NUCLEOTIDE SEQUENCE [LARGE SCALE GENOMIC DNA]</scope>
    <source>
        <strain evidence="6">ATCC 700847 / DSM 10411 / MH2</strain>
    </source>
</reference>
<evidence type="ECO:0000313" key="5">
    <source>
        <dbReference type="EMBL" id="AEA32995.1"/>
    </source>
</evidence>
<gene>
    <name evidence="5" type="ordered locus">Hipma_0012</name>
</gene>
<feature type="domain" description="Transketolase-like pyrimidine-binding" evidence="4">
    <location>
        <begin position="4"/>
        <end position="169"/>
    </location>
</feature>
<dbReference type="GO" id="GO:0008661">
    <property type="term" value="F:1-deoxy-D-xylulose-5-phosphate synthase activity"/>
    <property type="evidence" value="ECO:0007669"/>
    <property type="project" value="UniProtKB-EC"/>
</dbReference>
<evidence type="ECO:0000313" key="6">
    <source>
        <dbReference type="Proteomes" id="UP000008139"/>
    </source>
</evidence>
<dbReference type="OrthoDB" id="9803371at2"/>
<dbReference type="AlphaFoldDB" id="F2LWE9"/>
<dbReference type="Pfam" id="PF02780">
    <property type="entry name" value="Transketolase_C"/>
    <property type="match status" value="1"/>
</dbReference>
<protein>
    <submittedName>
        <fullName evidence="5">1-deoxy-D-xylulose-5-phosphate synthase</fullName>
        <ecNumber evidence="5">2.2.1.7</ecNumber>
    </submittedName>
</protein>
<evidence type="ECO:0000259" key="4">
    <source>
        <dbReference type="SMART" id="SM00861"/>
    </source>
</evidence>
<dbReference type="HOGENOM" id="CLU_009227_1_1_7"/>
<accession>F2LWE9</accession>
<dbReference type="PANTHER" id="PTHR43825">
    <property type="entry name" value="PYRUVATE DEHYDROGENASE E1 COMPONENT"/>
    <property type="match status" value="1"/>
</dbReference>
<evidence type="ECO:0000256" key="1">
    <source>
        <dbReference type="ARBA" id="ARBA00001964"/>
    </source>
</evidence>
<dbReference type="InterPro" id="IPR051157">
    <property type="entry name" value="PDH/Transketolase"/>
</dbReference>
<dbReference type="FunFam" id="3.40.50.970:FF:000129">
    <property type="entry name" value="Transketolase"/>
    <property type="match status" value="1"/>
</dbReference>
<dbReference type="InterPro" id="IPR029061">
    <property type="entry name" value="THDP-binding"/>
</dbReference>
<name>F2LWE9_HIPMA</name>
<proteinExistence type="inferred from homology"/>
<dbReference type="PANTHER" id="PTHR43825:SF1">
    <property type="entry name" value="TRANSKETOLASE-LIKE PYRIMIDINE-BINDING DOMAIN-CONTAINING PROTEIN"/>
    <property type="match status" value="1"/>
</dbReference>
<keyword evidence="6" id="KW-1185">Reference proteome</keyword>
<organism evidence="5 6">
    <name type="scientific">Hippea maritima (strain ATCC 700847 / DSM 10411 / MH2)</name>
    <dbReference type="NCBI Taxonomy" id="760142"/>
    <lineage>
        <taxon>Bacteria</taxon>
        <taxon>Pseudomonadati</taxon>
        <taxon>Campylobacterota</taxon>
        <taxon>Desulfurellia</taxon>
        <taxon>Desulfurellales</taxon>
        <taxon>Hippeaceae</taxon>
        <taxon>Hippea</taxon>
    </lineage>
</organism>
<dbReference type="InterPro" id="IPR005475">
    <property type="entry name" value="Transketolase-like_Pyr-bd"/>
</dbReference>
<dbReference type="Gene3D" id="3.40.50.970">
    <property type="match status" value="1"/>
</dbReference>
<dbReference type="InterPro" id="IPR009014">
    <property type="entry name" value="Transketo_C/PFOR_II"/>
</dbReference>
<comment type="similarity">
    <text evidence="2">Belongs to the transketolase family.</text>
</comment>
<sequence>MEFKATREAYGKALVEIGKIDDKVVALDADLSGSTKSAEFRKQFPDRFFNLGIAEANMAGVAAGLALSGLKPYASSFAVFITGRAFEIIRQSICYQNLHVVLCGSHSGISVGEDGGSHQSVADIALMRSLPNMKVIVPADYNETYQAILSSLNMDGPVYIRTSRAKSPVFMQDEPFEVGRSKVVKEGKSATLFACGMMVYLALEAAELLKGGGVELEVVNVSSIKPLDRETIYNSAKKTGRVFSLEEHSIIGGLGSAIAEFLTEELPIFVHKIGLEDVFGESGSKDDLFCKYGFTKEAIAERIKEKLNG</sequence>
<dbReference type="EMBL" id="CP002606">
    <property type="protein sequence ID" value="AEA32995.1"/>
    <property type="molecule type" value="Genomic_DNA"/>
</dbReference>
<dbReference type="SMART" id="SM00861">
    <property type="entry name" value="Transket_pyr"/>
    <property type="match status" value="1"/>
</dbReference>
<dbReference type="CDD" id="cd07033">
    <property type="entry name" value="TPP_PYR_DXS_TK_like"/>
    <property type="match status" value="1"/>
</dbReference>
<keyword evidence="3" id="KW-0786">Thiamine pyrophosphate</keyword>
<dbReference type="InParanoid" id="F2LWE9"/>
<evidence type="ECO:0000256" key="3">
    <source>
        <dbReference type="ARBA" id="ARBA00023052"/>
    </source>
</evidence>
<dbReference type="KEGG" id="hmr:Hipma_0012"/>
<comment type="cofactor">
    <cofactor evidence="1">
        <name>thiamine diphosphate</name>
        <dbReference type="ChEBI" id="CHEBI:58937"/>
    </cofactor>
</comment>
<dbReference type="RefSeq" id="WP_013681040.1">
    <property type="nucleotide sequence ID" value="NC_015318.1"/>
</dbReference>
<keyword evidence="5" id="KW-0808">Transferase</keyword>
<reference evidence="5 6" key="1">
    <citation type="journal article" date="2011" name="Stand. Genomic Sci.">
        <title>Complete genome sequence of the thermophilic sulfur-reducer Hippea maritima type strain (MH(2)).</title>
        <authorList>
            <person name="Huntemann M."/>
            <person name="Lu M."/>
            <person name="Nolan M."/>
            <person name="Lapidus A."/>
            <person name="Lucas S."/>
            <person name="Hammon N."/>
            <person name="Deshpande S."/>
            <person name="Cheng J.F."/>
            <person name="Tapia R."/>
            <person name="Han C."/>
            <person name="Goodwin L."/>
            <person name="Pitluck S."/>
            <person name="Liolios K."/>
            <person name="Pagani I."/>
            <person name="Ivanova N."/>
            <person name="Ovchinikova G."/>
            <person name="Pati A."/>
            <person name="Chen A."/>
            <person name="Palaniappan K."/>
            <person name="Land M."/>
            <person name="Hauser L."/>
            <person name="Jeffries C.D."/>
            <person name="Detter J.C."/>
            <person name="Brambilla E.M."/>
            <person name="Rohde M."/>
            <person name="Spring S."/>
            <person name="Goker M."/>
            <person name="Woyke T."/>
            <person name="Bristow J."/>
            <person name="Eisen J.A."/>
            <person name="Markowitz V."/>
            <person name="Hugenholtz P."/>
            <person name="Kyrpides N.C."/>
            <person name="Klenk H.P."/>
            <person name="Mavromatis K."/>
        </authorList>
    </citation>
    <scope>NUCLEOTIDE SEQUENCE [LARGE SCALE GENOMIC DNA]</scope>
    <source>
        <strain evidence="6">ATCC 700847 / DSM 10411 / MH2</strain>
    </source>
</reference>